<evidence type="ECO:0000313" key="2">
    <source>
        <dbReference type="Proteomes" id="UP001236569"/>
    </source>
</evidence>
<dbReference type="RefSeq" id="WP_283368732.1">
    <property type="nucleotide sequence ID" value="NZ_JASHID010000002.1"/>
</dbReference>
<dbReference type="PANTHER" id="PTHR34301:SF8">
    <property type="entry name" value="ATPASE DOMAIN-CONTAINING PROTEIN"/>
    <property type="match status" value="1"/>
</dbReference>
<dbReference type="Gene3D" id="3.40.50.300">
    <property type="entry name" value="P-loop containing nucleotide triphosphate hydrolases"/>
    <property type="match status" value="1"/>
</dbReference>
<reference evidence="1 2" key="1">
    <citation type="submission" date="2023-05" db="EMBL/GenBank/DDBJ databases">
        <title>Novel species of genus Flectobacillus isolated from stream in China.</title>
        <authorList>
            <person name="Lu H."/>
        </authorList>
    </citation>
    <scope>NUCLEOTIDE SEQUENCE [LARGE SCALE GENOMIC DNA]</scope>
    <source>
        <strain evidence="1 2">DC10W</strain>
    </source>
</reference>
<keyword evidence="2" id="KW-1185">Reference proteome</keyword>
<dbReference type="Proteomes" id="UP001236569">
    <property type="component" value="Unassembled WGS sequence"/>
</dbReference>
<proteinExistence type="predicted"/>
<keyword evidence="1" id="KW-0067">ATP-binding</keyword>
<sequence>MVIKELNIANPFADNAGIVTGKRFVGRQSEINEIHTRVLGELYGNLAIVGLPRIGKSSLAWNALIPLKENLLQENHIIAYISISSGDSSINFFKGLSLAILNEIEFKNELVDIYRRLESIYQDIKNNQNDRFEFLNQVKKFFKFCKRSNIRTTFILDEFDYSESIFSVADFQFLRELSTLPETKICLVTISRRTIQEIEPENGAISNFYGVFSELRLELFDGNYLAIYWQRVEALGISLSEEYKKQVQYFVGNHPYWLDMVNYHIFNGIKNSTKTSIELLAEIGSKLKKTLWDNYDDIIGLMEKEGLKSHFLQAIVGPIVNLTQMSIERLAKYGLVKPILAREKYGTYFQTLIDAGLANENDISYNSISIHLNDYLKQKETEFDIWALWNETEQKVRRIIKYYLNENFGSDWKDDYLLKFSTRSKREMIDSMDKMMKKNKETFGNLASDHLVDYTYPLEMWKGFISADWLWFQNIIGGNESTWKEKFAILAKVRNPIAHSNRDFVLQEEQTKAKEICTELIERIKIWEEDK</sequence>
<comment type="caution">
    <text evidence="1">The sequence shown here is derived from an EMBL/GenBank/DDBJ whole genome shotgun (WGS) entry which is preliminary data.</text>
</comment>
<dbReference type="InterPro" id="IPR027417">
    <property type="entry name" value="P-loop_NTPase"/>
</dbReference>
<protein>
    <submittedName>
        <fullName evidence="1">ATP-binding protein</fullName>
    </submittedName>
</protein>
<dbReference type="PANTHER" id="PTHR34301">
    <property type="entry name" value="DNA-BINDING PROTEIN-RELATED"/>
    <property type="match status" value="1"/>
</dbReference>
<dbReference type="EMBL" id="JASHID010000002">
    <property type="protein sequence ID" value="MDI9863435.1"/>
    <property type="molecule type" value="Genomic_DNA"/>
</dbReference>
<gene>
    <name evidence="1" type="ORF">QM480_03805</name>
</gene>
<evidence type="ECO:0000313" key="1">
    <source>
        <dbReference type="EMBL" id="MDI9863435.1"/>
    </source>
</evidence>
<keyword evidence="1" id="KW-0547">Nucleotide-binding</keyword>
<dbReference type="GO" id="GO:0005524">
    <property type="term" value="F:ATP binding"/>
    <property type="evidence" value="ECO:0007669"/>
    <property type="project" value="UniProtKB-KW"/>
</dbReference>
<name>A0ABT6YIL9_9BACT</name>
<accession>A0ABT6YIL9</accession>
<organism evidence="1 2">
    <name type="scientific">Flectobacillus longus</name>
    <dbReference type="NCBI Taxonomy" id="2984207"/>
    <lineage>
        <taxon>Bacteria</taxon>
        <taxon>Pseudomonadati</taxon>
        <taxon>Bacteroidota</taxon>
        <taxon>Cytophagia</taxon>
        <taxon>Cytophagales</taxon>
        <taxon>Flectobacillaceae</taxon>
        <taxon>Flectobacillus</taxon>
    </lineage>
</organism>
<dbReference type="SUPFAM" id="SSF52540">
    <property type="entry name" value="P-loop containing nucleoside triphosphate hydrolases"/>
    <property type="match status" value="1"/>
</dbReference>